<proteinExistence type="predicted"/>
<protein>
    <recommendedName>
        <fullName evidence="1">Copper-binding protein MbnP-like domain-containing protein</fullName>
    </recommendedName>
</protein>
<sequence length="240" mass="26436">MKNLIYTALFSSLLIFSSCKDEEIPATMAMDLTIEHVLDGQTLELNGKSFTLPSGEDFTPKKFKYYISNVVLTNSQTGEMFEEMDSYHLISEDGNKSIDLGMIPSSNYDQLTFSIGVDEVANGKTDQTGDLDPNSDMAWNWNTGYKFLVLEGEFTNATSGDRQGLVMHIGTNGNFKTVTQSLSGVRAGKSTSLMLISNLDELFKDPNVLLVSELESTTIMFGEMAGKVAENYSEGFITVK</sequence>
<dbReference type="AlphaFoldDB" id="A0A5C7AH18"/>
<evidence type="ECO:0000313" key="2">
    <source>
        <dbReference type="EMBL" id="TXE08000.1"/>
    </source>
</evidence>
<dbReference type="OrthoDB" id="1422031at2"/>
<gene>
    <name evidence="2" type="ORF">ESV85_14870</name>
</gene>
<feature type="domain" description="Copper-binding protein MbnP-like" evidence="1">
    <location>
        <begin position="29"/>
        <end position="208"/>
    </location>
</feature>
<dbReference type="Proteomes" id="UP000321935">
    <property type="component" value="Unassembled WGS sequence"/>
</dbReference>
<evidence type="ECO:0000313" key="3">
    <source>
        <dbReference type="Proteomes" id="UP000321935"/>
    </source>
</evidence>
<dbReference type="PROSITE" id="PS51257">
    <property type="entry name" value="PROKAR_LIPOPROTEIN"/>
    <property type="match status" value="1"/>
</dbReference>
<accession>A0A5C7AH18</accession>
<dbReference type="Pfam" id="PF20243">
    <property type="entry name" value="MbnP"/>
    <property type="match status" value="1"/>
</dbReference>
<dbReference type="InterPro" id="IPR046863">
    <property type="entry name" value="MbnP-like_dom"/>
</dbReference>
<name>A0A5C7AH18_9BACT</name>
<reference evidence="2 3" key="1">
    <citation type="submission" date="2019-08" db="EMBL/GenBank/DDBJ databases">
        <title>Genomes sequence of Algoriphagus aquimarinus ACAM450.</title>
        <authorList>
            <person name="Bowman J.P."/>
        </authorList>
    </citation>
    <scope>NUCLEOTIDE SEQUENCE [LARGE SCALE GENOMIC DNA]</scope>
    <source>
        <strain evidence="2 3">ACAM 450</strain>
    </source>
</reference>
<dbReference type="RefSeq" id="WP_146918906.1">
    <property type="nucleotide sequence ID" value="NZ_VORW01000011.1"/>
</dbReference>
<dbReference type="EMBL" id="VORW01000011">
    <property type="protein sequence ID" value="TXE08000.1"/>
    <property type="molecule type" value="Genomic_DNA"/>
</dbReference>
<evidence type="ECO:0000259" key="1">
    <source>
        <dbReference type="Pfam" id="PF20243"/>
    </source>
</evidence>
<comment type="caution">
    <text evidence="2">The sequence shown here is derived from an EMBL/GenBank/DDBJ whole genome shotgun (WGS) entry which is preliminary data.</text>
</comment>
<organism evidence="2 3">
    <name type="scientific">Algoriphagus aquimarinus</name>
    <dbReference type="NCBI Taxonomy" id="237018"/>
    <lineage>
        <taxon>Bacteria</taxon>
        <taxon>Pseudomonadati</taxon>
        <taxon>Bacteroidota</taxon>
        <taxon>Cytophagia</taxon>
        <taxon>Cytophagales</taxon>
        <taxon>Cyclobacteriaceae</taxon>
        <taxon>Algoriphagus</taxon>
    </lineage>
</organism>